<comment type="caution">
    <text evidence="2">The sequence shown here is derived from an EMBL/GenBank/DDBJ whole genome shotgun (WGS) entry which is preliminary data.</text>
</comment>
<gene>
    <name evidence="2" type="ORF">HZZ10_17575</name>
</gene>
<protein>
    <submittedName>
        <fullName evidence="2">Uncharacterized protein</fullName>
    </submittedName>
</protein>
<keyword evidence="1" id="KW-0472">Membrane</keyword>
<name>A0A853F2T1_9MICO</name>
<accession>A0A853F2T1</accession>
<feature type="transmembrane region" description="Helical" evidence="1">
    <location>
        <begin position="72"/>
        <end position="92"/>
    </location>
</feature>
<proteinExistence type="predicted"/>
<feature type="transmembrane region" description="Helical" evidence="1">
    <location>
        <begin position="38"/>
        <end position="60"/>
    </location>
</feature>
<dbReference type="Proteomes" id="UP000561011">
    <property type="component" value="Unassembled WGS sequence"/>
</dbReference>
<evidence type="ECO:0000313" key="3">
    <source>
        <dbReference type="Proteomes" id="UP000561011"/>
    </source>
</evidence>
<evidence type="ECO:0000313" key="2">
    <source>
        <dbReference type="EMBL" id="NYS95318.1"/>
    </source>
</evidence>
<evidence type="ECO:0000256" key="1">
    <source>
        <dbReference type="SAM" id="Phobius"/>
    </source>
</evidence>
<keyword evidence="3" id="KW-1185">Reference proteome</keyword>
<sequence>MTAIHWPVSSVAFSFGGSALEGACGIPDPVPCDPSPGLAAALVLVSAVLVAGALWAGLLVALPSARRRAGRALVLTLVAVALVQVLVVLAIVM</sequence>
<dbReference type="EMBL" id="JACBYE010000066">
    <property type="protein sequence ID" value="NYS95318.1"/>
    <property type="molecule type" value="Genomic_DNA"/>
</dbReference>
<dbReference type="AlphaFoldDB" id="A0A853F2T1"/>
<organism evidence="2 3">
    <name type="scientific">Sanguibacter inulinus</name>
    <dbReference type="NCBI Taxonomy" id="60922"/>
    <lineage>
        <taxon>Bacteria</taxon>
        <taxon>Bacillati</taxon>
        <taxon>Actinomycetota</taxon>
        <taxon>Actinomycetes</taxon>
        <taxon>Micrococcales</taxon>
        <taxon>Sanguibacteraceae</taxon>
        <taxon>Sanguibacter</taxon>
    </lineage>
</organism>
<keyword evidence="1" id="KW-0812">Transmembrane</keyword>
<keyword evidence="1" id="KW-1133">Transmembrane helix</keyword>
<reference evidence="2 3" key="1">
    <citation type="submission" date="2020-07" db="EMBL/GenBank/DDBJ databases">
        <title>MOT database genomes.</title>
        <authorList>
            <person name="Joseph S."/>
            <person name="Aduse-Opoku J."/>
            <person name="Hashim A."/>
            <person name="Wade W."/>
            <person name="Curtis M."/>
        </authorList>
    </citation>
    <scope>NUCLEOTIDE SEQUENCE [LARGE SCALE GENOMIC DNA]</scope>
    <source>
        <strain evidence="2 3">DSM 100099</strain>
    </source>
</reference>